<feature type="transmembrane region" description="Helical" evidence="1">
    <location>
        <begin position="114"/>
        <end position="133"/>
    </location>
</feature>
<name>A0ABS2H2E0_9BACL</name>
<dbReference type="Proteomes" id="UP001516620">
    <property type="component" value="Unassembled WGS sequence"/>
</dbReference>
<evidence type="ECO:0000313" key="3">
    <source>
        <dbReference type="Proteomes" id="UP001516620"/>
    </source>
</evidence>
<accession>A0ABS2H2E0</accession>
<dbReference type="RefSeq" id="WP_193416409.1">
    <property type="nucleotide sequence ID" value="NZ_JADCNN020000003.1"/>
</dbReference>
<feature type="transmembrane region" description="Helical" evidence="1">
    <location>
        <begin position="145"/>
        <end position="164"/>
    </location>
</feature>
<protein>
    <submittedName>
        <fullName evidence="2">Uncharacterized protein</fullName>
    </submittedName>
</protein>
<sequence>MKENLPNQLEKPKSGQTATEVIKLLINIIAGFLVPWIAGAFLIYRDKKAMLLAFPSGGLMSLLFNDFGVYTKWWQLHPDHMESVTTIPFNLGIYPIVAGWMLHFIFTTRFRFNAALMIAAFAALLTGAEFVYVCLDKIQYGNGWNIGWTYLSYILALGAVYGYSRLHARLFVSRNGQQEPSGP</sequence>
<proteinExistence type="predicted"/>
<keyword evidence="1" id="KW-0812">Transmembrane</keyword>
<keyword evidence="3" id="KW-1185">Reference proteome</keyword>
<evidence type="ECO:0000313" key="2">
    <source>
        <dbReference type="EMBL" id="MBM6994953.1"/>
    </source>
</evidence>
<reference evidence="2 3" key="1">
    <citation type="submission" date="2021-01" db="EMBL/GenBank/DDBJ databases">
        <title>Paenibacillus sp.nov. isolated from the rhizosphere soil of tomato plant.</title>
        <authorList>
            <person name="Thin K.K."/>
            <person name="Zhang X."/>
            <person name="He S."/>
        </authorList>
    </citation>
    <scope>NUCLEOTIDE SEQUENCE [LARGE SCALE GENOMIC DNA]</scope>
    <source>
        <strain evidence="2 3">DXFW5</strain>
    </source>
</reference>
<dbReference type="InterPro" id="IPR048147">
    <property type="entry name" value="CBO0543-like"/>
</dbReference>
<dbReference type="NCBIfam" id="NF041644">
    <property type="entry name" value="CBO0543_fam"/>
    <property type="match status" value="1"/>
</dbReference>
<organism evidence="2 3">
    <name type="scientific">Paenibacillus rhizolycopersici</name>
    <dbReference type="NCBI Taxonomy" id="2780073"/>
    <lineage>
        <taxon>Bacteria</taxon>
        <taxon>Bacillati</taxon>
        <taxon>Bacillota</taxon>
        <taxon>Bacilli</taxon>
        <taxon>Bacillales</taxon>
        <taxon>Paenibacillaceae</taxon>
        <taxon>Paenibacillus</taxon>
    </lineage>
</organism>
<feature type="transmembrane region" description="Helical" evidence="1">
    <location>
        <begin position="91"/>
        <end position="107"/>
    </location>
</feature>
<comment type="caution">
    <text evidence="2">The sequence shown here is derived from an EMBL/GenBank/DDBJ whole genome shotgun (WGS) entry which is preliminary data.</text>
</comment>
<dbReference type="EMBL" id="JADCNN020000003">
    <property type="protein sequence ID" value="MBM6994953.1"/>
    <property type="molecule type" value="Genomic_DNA"/>
</dbReference>
<gene>
    <name evidence="2" type="ORF">IM700_004675</name>
</gene>
<feature type="transmembrane region" description="Helical" evidence="1">
    <location>
        <begin position="24"/>
        <end position="44"/>
    </location>
</feature>
<keyword evidence="1" id="KW-1133">Transmembrane helix</keyword>
<evidence type="ECO:0000256" key="1">
    <source>
        <dbReference type="SAM" id="Phobius"/>
    </source>
</evidence>
<keyword evidence="1" id="KW-0472">Membrane</keyword>